<feature type="region of interest" description="Disordered" evidence="1">
    <location>
        <begin position="68"/>
        <end position="89"/>
    </location>
</feature>
<reference evidence="2 3" key="1">
    <citation type="submission" date="2019-02" db="EMBL/GenBank/DDBJ databases">
        <title>Prokaryotic population dynamics and viral predation in marine succession experiment using metagenomics: the confinement effect.</title>
        <authorList>
            <person name="Haro-Moreno J.M."/>
            <person name="Rodriguez-Valera F."/>
            <person name="Lopez-Perez M."/>
        </authorList>
    </citation>
    <scope>NUCLEOTIDE SEQUENCE [LARGE SCALE GENOMIC DNA]</scope>
    <source>
        <strain evidence="2">MED-G170</strain>
    </source>
</reference>
<protein>
    <submittedName>
        <fullName evidence="2">Uncharacterized protein</fullName>
    </submittedName>
</protein>
<dbReference type="Proteomes" id="UP000315889">
    <property type="component" value="Unassembled WGS sequence"/>
</dbReference>
<sequence>MLSPVNTIAQTLTPEQTLGSLKQALVDYALENEIHLNSSAYLDNGVLHESSVLSSQAIYRGVPNLLGSTERSTSQNQRNTQSGTACDEPPRALRREALFRIDKDEELFSKHNSLGDHSFPELAAFIGKVFSDRIKGSKTWVVKEEKEYGSDYENYLLGTWADRAPYIFEIKIRPSTLKGGIKQLGKAWFSHSAHQMAGFARRTANAIPGVYYPDSWPSAKLQYQLTLIDRATQQQIWNQVGPLFFPRVNRAYFKSQIPSSLVDDIEALTEEFIQAATMALQCEPHRFQLFVDESGSGALEINAGLVAGISIGDKFLISTSSDLLQEVLSNPKLDTLALARVESVDDHSAMLKKIAGPPWPQTSDISSAIATHF</sequence>
<evidence type="ECO:0000313" key="3">
    <source>
        <dbReference type="Proteomes" id="UP000315889"/>
    </source>
</evidence>
<proteinExistence type="predicted"/>
<evidence type="ECO:0000313" key="2">
    <source>
        <dbReference type="EMBL" id="RZO20080.1"/>
    </source>
</evidence>
<dbReference type="EMBL" id="SHBP01000006">
    <property type="protein sequence ID" value="RZO20080.1"/>
    <property type="molecule type" value="Genomic_DNA"/>
</dbReference>
<accession>A0A520MFU4</accession>
<evidence type="ECO:0000256" key="1">
    <source>
        <dbReference type="SAM" id="MobiDB-lite"/>
    </source>
</evidence>
<organism evidence="2 3">
    <name type="scientific">SAR92 clade bacterium</name>
    <dbReference type="NCBI Taxonomy" id="2315479"/>
    <lineage>
        <taxon>Bacteria</taxon>
        <taxon>Pseudomonadati</taxon>
        <taxon>Pseudomonadota</taxon>
        <taxon>Gammaproteobacteria</taxon>
        <taxon>Cellvibrionales</taxon>
        <taxon>Porticoccaceae</taxon>
        <taxon>SAR92 clade</taxon>
    </lineage>
</organism>
<comment type="caution">
    <text evidence="2">The sequence shown here is derived from an EMBL/GenBank/DDBJ whole genome shotgun (WGS) entry which is preliminary data.</text>
</comment>
<dbReference type="AlphaFoldDB" id="A0A520MFU4"/>
<name>A0A520MFU4_9GAMM</name>
<feature type="compositionally biased region" description="Polar residues" evidence="1">
    <location>
        <begin position="68"/>
        <end position="84"/>
    </location>
</feature>
<gene>
    <name evidence="2" type="ORF">EVB03_05645</name>
</gene>